<gene>
    <name evidence="1" type="ORF">HO133_008177</name>
</gene>
<dbReference type="Proteomes" id="UP000593566">
    <property type="component" value="Unassembled WGS sequence"/>
</dbReference>
<accession>A0A8H6CRY4</accession>
<comment type="caution">
    <text evidence="1">The sequence shown here is derived from an EMBL/GenBank/DDBJ whole genome shotgun (WGS) entry which is preliminary data.</text>
</comment>
<evidence type="ECO:0000313" key="1">
    <source>
        <dbReference type="EMBL" id="KAF6228447.1"/>
    </source>
</evidence>
<dbReference type="AlphaFoldDB" id="A0A8H6CRY4"/>
<dbReference type="EMBL" id="JACCJB010000004">
    <property type="protein sequence ID" value="KAF6228447.1"/>
    <property type="molecule type" value="Genomic_DNA"/>
</dbReference>
<protein>
    <submittedName>
        <fullName evidence="1">Uncharacterized protein</fullName>
    </submittedName>
</protein>
<organism evidence="1 2">
    <name type="scientific">Letharia lupina</name>
    <dbReference type="NCBI Taxonomy" id="560253"/>
    <lineage>
        <taxon>Eukaryota</taxon>
        <taxon>Fungi</taxon>
        <taxon>Dikarya</taxon>
        <taxon>Ascomycota</taxon>
        <taxon>Pezizomycotina</taxon>
        <taxon>Lecanoromycetes</taxon>
        <taxon>OSLEUM clade</taxon>
        <taxon>Lecanoromycetidae</taxon>
        <taxon>Lecanorales</taxon>
        <taxon>Lecanorineae</taxon>
        <taxon>Parmeliaceae</taxon>
        <taxon>Letharia</taxon>
    </lineage>
</organism>
<dbReference type="RefSeq" id="XP_037156381.1">
    <property type="nucleotide sequence ID" value="XM_037299045.1"/>
</dbReference>
<keyword evidence="2" id="KW-1185">Reference proteome</keyword>
<proteinExistence type="predicted"/>
<reference evidence="1 2" key="1">
    <citation type="journal article" date="2020" name="Genomics">
        <title>Complete, high-quality genomes from long-read metagenomic sequencing of two wolf lichen thalli reveals enigmatic genome architecture.</title>
        <authorList>
            <person name="McKenzie S.K."/>
            <person name="Walston R.F."/>
            <person name="Allen J.L."/>
        </authorList>
    </citation>
    <scope>NUCLEOTIDE SEQUENCE [LARGE SCALE GENOMIC DNA]</scope>
    <source>
        <strain evidence="1">WasteWater1</strain>
    </source>
</reference>
<sequence>MRSSPQASLPSWVSRIEGRDDLTVTVSNAAAEDNNHKIRFGGCWTLLESEGMSFWAFNARVMQAPGLDDVDLQEPVFDLLIKVQKTCEQKLVHGRYLDPML</sequence>
<name>A0A8H6CRY4_9LECA</name>
<evidence type="ECO:0000313" key="2">
    <source>
        <dbReference type="Proteomes" id="UP000593566"/>
    </source>
</evidence>
<dbReference type="GeneID" id="59336574"/>